<keyword evidence="1" id="KW-0732">Signal</keyword>
<dbReference type="RefSeq" id="WP_052445945.1">
    <property type="nucleotide sequence ID" value="NZ_FNGU01000002.1"/>
</dbReference>
<dbReference type="STRING" id="392333.SAMN05660860_01370"/>
<dbReference type="Proteomes" id="UP000182146">
    <property type="component" value="Unassembled WGS sequence"/>
</dbReference>
<feature type="chain" id="PRO_5010343307" evidence="1">
    <location>
        <begin position="24"/>
        <end position="417"/>
    </location>
</feature>
<dbReference type="Gene3D" id="2.40.160.10">
    <property type="entry name" value="Porin"/>
    <property type="match status" value="1"/>
</dbReference>
<reference evidence="2 3" key="1">
    <citation type="submission" date="2016-10" db="EMBL/GenBank/DDBJ databases">
        <authorList>
            <person name="de Groot N.N."/>
        </authorList>
    </citation>
    <scope>NUCLEOTIDE SEQUENCE [LARGE SCALE GENOMIC DNA]</scope>
    <source>
        <strain evidence="2 3">DSM 17813</strain>
    </source>
</reference>
<dbReference type="InterPro" id="IPR010870">
    <property type="entry name" value="Porin_O/P"/>
</dbReference>
<dbReference type="SUPFAM" id="SSF56935">
    <property type="entry name" value="Porins"/>
    <property type="match status" value="1"/>
</dbReference>
<proteinExistence type="predicted"/>
<dbReference type="Pfam" id="PF07396">
    <property type="entry name" value="Porin_O_P"/>
    <property type="match status" value="1"/>
</dbReference>
<dbReference type="AlphaFoldDB" id="A0A1G9N7T5"/>
<gene>
    <name evidence="2" type="ORF">SAMN05660860_01370</name>
</gene>
<sequence length="417" mass="46514">MKKTFVAALIAATTLSFGLPAEAKTLEEILRDKGIISAEDYQEAVKKNDLAYYRPGRGITVESRDGNYTAHLGGRLQVRYTYTDKDEPGAENSSNFNIQRMRVSMRGNVYNPNLYYQWQHDFGGGGGSSLKDAVLGYKFMDELSLQAGQFKAPTSRQQLTSSGSQMFVDRSLADGFFNLGRDRGILAKGAFSDNLVEYMAGVFNGNGENRSNPENNHLWALRVDINPLGRFAMDEPSFNETKPLLNLGASIATTSLSAADRNSVNSGLLSNGVNVNNIYRMDDDGNLINFTNSNDVDVWTATLNAHFKWMGLSTAAEYYFANIDPDGASDWDADGYYLQAGYQIVPETFELALRYSAVDSTDAQALTKFDQNQFQIAAGYYYKKHRAKIQADYTIHKDDLRDNRDDNILRLQAQVIF</sequence>
<dbReference type="EMBL" id="FNGU01000002">
    <property type="protein sequence ID" value="SDL82433.1"/>
    <property type="molecule type" value="Genomic_DNA"/>
</dbReference>
<dbReference type="OrthoDB" id="976976at2"/>
<protein>
    <submittedName>
        <fullName evidence="2">Phosphate-selective porin</fullName>
    </submittedName>
</protein>
<name>A0A1G9N7T5_9BACT</name>
<evidence type="ECO:0000313" key="2">
    <source>
        <dbReference type="EMBL" id="SDL82433.1"/>
    </source>
</evidence>
<evidence type="ECO:0000256" key="1">
    <source>
        <dbReference type="SAM" id="SignalP"/>
    </source>
</evidence>
<feature type="signal peptide" evidence="1">
    <location>
        <begin position="1"/>
        <end position="23"/>
    </location>
</feature>
<evidence type="ECO:0000313" key="3">
    <source>
        <dbReference type="Proteomes" id="UP000182146"/>
    </source>
</evidence>
<accession>A0A1G9N7T5</accession>
<dbReference type="InterPro" id="IPR023614">
    <property type="entry name" value="Porin_dom_sf"/>
</dbReference>
<organism evidence="2 3">
    <name type="scientific">Geoalkalibacter ferrihydriticus</name>
    <dbReference type="NCBI Taxonomy" id="392333"/>
    <lineage>
        <taxon>Bacteria</taxon>
        <taxon>Pseudomonadati</taxon>
        <taxon>Thermodesulfobacteriota</taxon>
        <taxon>Desulfuromonadia</taxon>
        <taxon>Desulfuromonadales</taxon>
        <taxon>Geoalkalibacteraceae</taxon>
        <taxon>Geoalkalibacter</taxon>
    </lineage>
</organism>